<dbReference type="GO" id="GO:0051646">
    <property type="term" value="P:mitochondrion localization"/>
    <property type="evidence" value="ECO:0007669"/>
    <property type="project" value="TreeGrafter"/>
</dbReference>
<keyword evidence="7" id="KW-1185">Reference proteome</keyword>
<dbReference type="AlphaFoldDB" id="A0AAW0MXA3"/>
<evidence type="ECO:0000256" key="4">
    <source>
        <dbReference type="ARBA" id="ARBA00023134"/>
    </source>
</evidence>
<dbReference type="EMBL" id="JBBPFD010000020">
    <property type="protein sequence ID" value="KAK7884370.1"/>
    <property type="molecule type" value="Genomic_DNA"/>
</dbReference>
<evidence type="ECO:0000256" key="3">
    <source>
        <dbReference type="ARBA" id="ARBA00022801"/>
    </source>
</evidence>
<reference evidence="7" key="1">
    <citation type="submission" date="2024-04" db="EMBL/GenBank/DDBJ databases">
        <title>Salinicola lusitanus LLJ914,a marine bacterium isolated from the Okinawa Trough.</title>
        <authorList>
            <person name="Li J."/>
        </authorList>
    </citation>
    <scope>NUCLEOTIDE SEQUENCE [LARGE SCALE GENOMIC DNA]</scope>
</reference>
<comment type="subcellular location">
    <subcellularLocation>
        <location evidence="1">Membrane</location>
    </subcellularLocation>
</comment>
<dbReference type="InterPro" id="IPR027094">
    <property type="entry name" value="Mitofusin_fam"/>
</dbReference>
<dbReference type="Proteomes" id="UP001460270">
    <property type="component" value="Unassembled WGS sequence"/>
</dbReference>
<dbReference type="GO" id="GO:0008053">
    <property type="term" value="P:mitochondrial fusion"/>
    <property type="evidence" value="ECO:0007669"/>
    <property type="project" value="TreeGrafter"/>
</dbReference>
<protein>
    <submittedName>
        <fullName evidence="6">Uncharacterized protein</fullName>
    </submittedName>
</protein>
<sequence>MDRPSAGARVRTKHGPASCWCQSQTNMDRPLLGRSGRTWTGLLLVPESGLNMDRPPAGVRWTRVRRLNMDRPSAGARSQTEWTGLCCAESGLNMDRPSAAGSCWLLVASMCPVCLLPDPESGLKNMDRPAAGVRVRTKHGPDLLVSESGLNMDRLLLELHRHIETGLGKNMSHRCSTSIDSALQATQTDMIDGLKPLLPGEVREQVDKLVPRTCFSLSYDLACDKLCSDFQEDISFHFSLGWTMLVKRFLGPQNTRRASQATAIR</sequence>
<gene>
    <name evidence="6" type="ORF">WMY93_027493</name>
</gene>
<dbReference type="PANTHER" id="PTHR10465:SF1">
    <property type="entry name" value="MITOFUSIN-2"/>
    <property type="match status" value="1"/>
</dbReference>
<evidence type="ECO:0000256" key="2">
    <source>
        <dbReference type="ARBA" id="ARBA00022741"/>
    </source>
</evidence>
<name>A0AAW0MXA3_9GOBI</name>
<keyword evidence="3" id="KW-0378">Hydrolase</keyword>
<evidence type="ECO:0000256" key="5">
    <source>
        <dbReference type="ARBA" id="ARBA00023136"/>
    </source>
</evidence>
<proteinExistence type="predicted"/>
<evidence type="ECO:0000313" key="6">
    <source>
        <dbReference type="EMBL" id="KAK7884370.1"/>
    </source>
</evidence>
<accession>A0AAW0MXA3</accession>
<dbReference type="GO" id="GO:0005525">
    <property type="term" value="F:GTP binding"/>
    <property type="evidence" value="ECO:0007669"/>
    <property type="project" value="UniProtKB-KW"/>
</dbReference>
<organism evidence="6 7">
    <name type="scientific">Mugilogobius chulae</name>
    <name type="common">yellowstripe goby</name>
    <dbReference type="NCBI Taxonomy" id="88201"/>
    <lineage>
        <taxon>Eukaryota</taxon>
        <taxon>Metazoa</taxon>
        <taxon>Chordata</taxon>
        <taxon>Craniata</taxon>
        <taxon>Vertebrata</taxon>
        <taxon>Euteleostomi</taxon>
        <taxon>Actinopterygii</taxon>
        <taxon>Neopterygii</taxon>
        <taxon>Teleostei</taxon>
        <taxon>Neoteleostei</taxon>
        <taxon>Acanthomorphata</taxon>
        <taxon>Gobiaria</taxon>
        <taxon>Gobiiformes</taxon>
        <taxon>Gobioidei</taxon>
        <taxon>Gobiidae</taxon>
        <taxon>Gobionellinae</taxon>
        <taxon>Mugilogobius</taxon>
    </lineage>
</organism>
<dbReference type="GO" id="GO:0005741">
    <property type="term" value="C:mitochondrial outer membrane"/>
    <property type="evidence" value="ECO:0007669"/>
    <property type="project" value="TreeGrafter"/>
</dbReference>
<evidence type="ECO:0000313" key="7">
    <source>
        <dbReference type="Proteomes" id="UP001460270"/>
    </source>
</evidence>
<keyword evidence="5" id="KW-0472">Membrane</keyword>
<dbReference type="GO" id="GO:0003924">
    <property type="term" value="F:GTPase activity"/>
    <property type="evidence" value="ECO:0007669"/>
    <property type="project" value="InterPro"/>
</dbReference>
<comment type="caution">
    <text evidence="6">The sequence shown here is derived from an EMBL/GenBank/DDBJ whole genome shotgun (WGS) entry which is preliminary data.</text>
</comment>
<evidence type="ECO:0000256" key="1">
    <source>
        <dbReference type="ARBA" id="ARBA00004370"/>
    </source>
</evidence>
<dbReference type="PANTHER" id="PTHR10465">
    <property type="entry name" value="TRANSMEMBRANE GTPASE FZO1"/>
    <property type="match status" value="1"/>
</dbReference>
<keyword evidence="4" id="KW-0342">GTP-binding</keyword>
<keyword evidence="2" id="KW-0547">Nucleotide-binding</keyword>